<protein>
    <submittedName>
        <fullName evidence="1">Uncharacterized protein</fullName>
    </submittedName>
</protein>
<comment type="caution">
    <text evidence="1">The sequence shown here is derived from an EMBL/GenBank/DDBJ whole genome shotgun (WGS) entry which is preliminary data.</text>
</comment>
<sequence>MSSSTAILKSEFKLLKEELIAKYDELGMRATGNWANTLKVEAENYSAQITGAAYSEALENGYKPGKQPPSEAIEQWIIAKGISAQIEGNISISSLAYLIARKIGREGWDRTNYGGTELISSVITPQRIQLIIDKVSENELILVTSDITNLLNSFYDSI</sequence>
<name>A0ABW8YBU7_9FLAO</name>
<accession>A0ABW8YBU7</accession>
<evidence type="ECO:0000313" key="1">
    <source>
        <dbReference type="EMBL" id="MFL9836962.1"/>
    </source>
</evidence>
<evidence type="ECO:0000313" key="2">
    <source>
        <dbReference type="Proteomes" id="UP001629059"/>
    </source>
</evidence>
<proteinExistence type="predicted"/>
<gene>
    <name evidence="1" type="ORF">ABS768_05590</name>
</gene>
<reference evidence="1 2" key="1">
    <citation type="submission" date="2024-06" db="EMBL/GenBank/DDBJ databases">
        <authorList>
            <person name="Kaempfer P."/>
            <person name="Viver T."/>
        </authorList>
    </citation>
    <scope>NUCLEOTIDE SEQUENCE [LARGE SCALE GENOMIC DNA]</scope>
    <source>
        <strain evidence="1 2">ST-75</strain>
    </source>
</reference>
<keyword evidence="2" id="KW-1185">Reference proteome</keyword>
<organism evidence="1 2">
    <name type="scientific">Flavobacterium rhizophilum</name>
    <dbReference type="NCBI Taxonomy" id="3163296"/>
    <lineage>
        <taxon>Bacteria</taxon>
        <taxon>Pseudomonadati</taxon>
        <taxon>Bacteroidota</taxon>
        <taxon>Flavobacteriia</taxon>
        <taxon>Flavobacteriales</taxon>
        <taxon>Flavobacteriaceae</taxon>
        <taxon>Flavobacterium</taxon>
    </lineage>
</organism>
<dbReference type="EMBL" id="JBELQB010000003">
    <property type="protein sequence ID" value="MFL9836962.1"/>
    <property type="molecule type" value="Genomic_DNA"/>
</dbReference>
<dbReference type="Proteomes" id="UP001629059">
    <property type="component" value="Unassembled WGS sequence"/>
</dbReference>
<dbReference type="RefSeq" id="WP_408073988.1">
    <property type="nucleotide sequence ID" value="NZ_JBELQB010000003.1"/>
</dbReference>